<evidence type="ECO:0000256" key="6">
    <source>
        <dbReference type="ARBA" id="ARBA00022989"/>
    </source>
</evidence>
<keyword evidence="4" id="KW-1003">Cell membrane</keyword>
<proteinExistence type="inferred from homology"/>
<evidence type="ECO:0000259" key="15">
    <source>
        <dbReference type="Pfam" id="PF24871"/>
    </source>
</evidence>
<evidence type="ECO:0000256" key="4">
    <source>
        <dbReference type="ARBA" id="ARBA00022475"/>
    </source>
</evidence>
<feature type="transmembrane region" description="Helical" evidence="11">
    <location>
        <begin position="860"/>
        <end position="876"/>
    </location>
</feature>
<feature type="transmembrane region" description="Helical" evidence="11">
    <location>
        <begin position="833"/>
        <end position="854"/>
    </location>
</feature>
<feature type="transmembrane region" description="Helical" evidence="11">
    <location>
        <begin position="615"/>
        <end position="634"/>
    </location>
</feature>
<feature type="domain" description="Piezo THU9 and anchor" evidence="16">
    <location>
        <begin position="1917"/>
        <end position="2153"/>
    </location>
</feature>
<dbReference type="InterPro" id="IPR056768">
    <property type="entry name" value="THU_Piezo"/>
</dbReference>
<evidence type="ECO:0000256" key="5">
    <source>
        <dbReference type="ARBA" id="ARBA00022692"/>
    </source>
</evidence>
<feature type="transmembrane region" description="Helical" evidence="11">
    <location>
        <begin position="179"/>
        <end position="200"/>
    </location>
</feature>
<reference evidence="17 18" key="1">
    <citation type="journal article" date="2017" name="Gigascience">
        <title>Genome sequence of the small brown planthopper, Laodelphax striatellus.</title>
        <authorList>
            <person name="Zhu J."/>
            <person name="Jiang F."/>
            <person name="Wang X."/>
            <person name="Yang P."/>
            <person name="Bao Y."/>
            <person name="Zhao W."/>
            <person name="Wang W."/>
            <person name="Lu H."/>
            <person name="Wang Q."/>
            <person name="Cui N."/>
            <person name="Li J."/>
            <person name="Chen X."/>
            <person name="Luo L."/>
            <person name="Yu J."/>
            <person name="Kang L."/>
            <person name="Cui F."/>
        </authorList>
    </citation>
    <scope>NUCLEOTIDE SEQUENCE [LARGE SCALE GENOMIC DNA]</scope>
    <source>
        <strain evidence="17">Lst14</strain>
    </source>
</reference>
<feature type="transmembrane region" description="Helical" evidence="11">
    <location>
        <begin position="62"/>
        <end position="84"/>
    </location>
</feature>
<protein>
    <submittedName>
        <fullName evidence="17">Uncharacterized protein</fullName>
    </submittedName>
</protein>
<dbReference type="GO" id="GO:0005886">
    <property type="term" value="C:plasma membrane"/>
    <property type="evidence" value="ECO:0007669"/>
    <property type="project" value="UniProtKB-SubCell"/>
</dbReference>
<keyword evidence="9" id="KW-0407">Ion channel</keyword>
<evidence type="ECO:0000256" key="2">
    <source>
        <dbReference type="ARBA" id="ARBA00007821"/>
    </source>
</evidence>
<evidence type="ECO:0000256" key="11">
    <source>
        <dbReference type="SAM" id="Phobius"/>
    </source>
</evidence>
<feature type="compositionally biased region" description="Basic and acidic residues" evidence="10">
    <location>
        <begin position="1541"/>
        <end position="1569"/>
    </location>
</feature>
<feature type="domain" description="Piezo transmembrane helical unit" evidence="14">
    <location>
        <begin position="1685"/>
        <end position="1804"/>
    </location>
</feature>
<evidence type="ECO:0000259" key="12">
    <source>
        <dbReference type="Pfam" id="PF12166"/>
    </source>
</evidence>
<feature type="transmembrane region" description="Helical" evidence="11">
    <location>
        <begin position="1989"/>
        <end position="2010"/>
    </location>
</feature>
<evidence type="ECO:0000259" key="14">
    <source>
        <dbReference type="Pfam" id="PF23188"/>
    </source>
</evidence>
<name>A0A482WMB1_LAOST</name>
<dbReference type="SMR" id="A0A482WMB1"/>
<feature type="transmembrane region" description="Helical" evidence="11">
    <location>
        <begin position="494"/>
        <end position="516"/>
    </location>
</feature>
<dbReference type="Pfam" id="PF24874">
    <property type="entry name" value="Piezo_THU9_anchor"/>
    <property type="match status" value="1"/>
</dbReference>
<dbReference type="PROSITE" id="PS51257">
    <property type="entry name" value="PROKAR_LIPOPROTEIN"/>
    <property type="match status" value="1"/>
</dbReference>
<keyword evidence="3" id="KW-0813">Transport</keyword>
<accession>A0A482WMB1</accession>
<dbReference type="Pfam" id="PF15917">
    <property type="entry name" value="Piezo_TM25-28"/>
    <property type="match status" value="1"/>
</dbReference>
<feature type="domain" description="Piezo non-specific cation channel cap" evidence="12">
    <location>
        <begin position="2190"/>
        <end position="2494"/>
    </location>
</feature>
<feature type="transmembrane region" description="Helical" evidence="11">
    <location>
        <begin position="950"/>
        <end position="971"/>
    </location>
</feature>
<feature type="transmembrane region" description="Helical" evidence="11">
    <location>
        <begin position="1918"/>
        <end position="1940"/>
    </location>
</feature>
<feature type="transmembrane region" description="Helical" evidence="11">
    <location>
        <begin position="1212"/>
        <end position="1234"/>
    </location>
</feature>
<feature type="transmembrane region" description="Helical" evidence="11">
    <location>
        <begin position="1583"/>
        <end position="1602"/>
    </location>
</feature>
<dbReference type="Pfam" id="PF24871">
    <property type="entry name" value="Piezo_TM1-24"/>
    <property type="match status" value="1"/>
</dbReference>
<keyword evidence="18" id="KW-1185">Reference proteome</keyword>
<feature type="transmembrane region" description="Helical" evidence="11">
    <location>
        <begin position="229"/>
        <end position="251"/>
    </location>
</feature>
<evidence type="ECO:0000256" key="8">
    <source>
        <dbReference type="ARBA" id="ARBA00023136"/>
    </source>
</evidence>
<feature type="region of interest" description="Disordered" evidence="10">
    <location>
        <begin position="1507"/>
        <end position="1569"/>
    </location>
</feature>
<dbReference type="InterPro" id="IPR056769">
    <property type="entry name" value="Piezo_TM1-24"/>
</dbReference>
<feature type="transmembrane region" description="Helical" evidence="11">
    <location>
        <begin position="670"/>
        <end position="688"/>
    </location>
</feature>
<feature type="transmembrane region" description="Helical" evidence="11">
    <location>
        <begin position="883"/>
        <end position="901"/>
    </location>
</feature>
<keyword evidence="5 11" id="KW-0812">Transmembrane</keyword>
<feature type="transmembrane region" description="Helical" evidence="11">
    <location>
        <begin position="721"/>
        <end position="742"/>
    </location>
</feature>
<evidence type="ECO:0000256" key="3">
    <source>
        <dbReference type="ARBA" id="ARBA00022448"/>
    </source>
</evidence>
<dbReference type="Pfam" id="PF23188">
    <property type="entry name" value="THU_Piezo1"/>
    <property type="match status" value="1"/>
</dbReference>
<dbReference type="InterPro" id="IPR031805">
    <property type="entry name" value="Piezo_TM25-28"/>
</dbReference>
<dbReference type="PANTHER" id="PTHR47049:SF2">
    <property type="entry name" value="PIEZO-TYPE MECHANOSENSITIVE ION CHANNEL HOMOLOG"/>
    <property type="match status" value="1"/>
</dbReference>
<feature type="transmembrane region" description="Helical" evidence="11">
    <location>
        <begin position="1246"/>
        <end position="1269"/>
    </location>
</feature>
<dbReference type="Pfam" id="PF12166">
    <property type="entry name" value="Piezo_cap"/>
    <property type="match status" value="1"/>
</dbReference>
<evidence type="ECO:0000259" key="16">
    <source>
        <dbReference type="Pfam" id="PF24874"/>
    </source>
</evidence>
<feature type="domain" description="Piezo TM25-28" evidence="13">
    <location>
        <begin position="1170"/>
        <end position="1393"/>
    </location>
</feature>
<feature type="transmembrane region" description="Helical" evidence="11">
    <location>
        <begin position="296"/>
        <end position="313"/>
    </location>
</feature>
<keyword evidence="8 11" id="KW-0472">Membrane</keyword>
<feature type="transmembrane region" description="Helical" evidence="11">
    <location>
        <begin position="1020"/>
        <end position="1046"/>
    </location>
</feature>
<evidence type="ECO:0000256" key="1">
    <source>
        <dbReference type="ARBA" id="ARBA00004651"/>
    </source>
</evidence>
<feature type="transmembrane region" description="Helical" evidence="11">
    <location>
        <begin position="1960"/>
        <end position="1980"/>
    </location>
</feature>
<organism evidence="17 18">
    <name type="scientific">Laodelphax striatellus</name>
    <name type="common">Small brown planthopper</name>
    <name type="synonym">Delphax striatella</name>
    <dbReference type="NCBI Taxonomy" id="195883"/>
    <lineage>
        <taxon>Eukaryota</taxon>
        <taxon>Metazoa</taxon>
        <taxon>Ecdysozoa</taxon>
        <taxon>Arthropoda</taxon>
        <taxon>Hexapoda</taxon>
        <taxon>Insecta</taxon>
        <taxon>Pterygota</taxon>
        <taxon>Neoptera</taxon>
        <taxon>Paraneoptera</taxon>
        <taxon>Hemiptera</taxon>
        <taxon>Auchenorrhyncha</taxon>
        <taxon>Fulgoroidea</taxon>
        <taxon>Delphacidae</taxon>
        <taxon>Criomorphinae</taxon>
        <taxon>Laodelphax</taxon>
    </lineage>
</organism>
<feature type="transmembrane region" description="Helical" evidence="11">
    <location>
        <begin position="463"/>
        <end position="482"/>
    </location>
</feature>
<evidence type="ECO:0000259" key="13">
    <source>
        <dbReference type="Pfam" id="PF15917"/>
    </source>
</evidence>
<comment type="caution">
    <text evidence="17">The sequence shown here is derived from an EMBL/GenBank/DDBJ whole genome shotgun (WGS) entry which is preliminary data.</text>
</comment>
<dbReference type="InterPro" id="IPR027272">
    <property type="entry name" value="Piezo"/>
</dbReference>
<feature type="transmembrane region" description="Helical" evidence="11">
    <location>
        <begin position="640"/>
        <end position="663"/>
    </location>
</feature>
<evidence type="ECO:0000256" key="9">
    <source>
        <dbReference type="ARBA" id="ARBA00023303"/>
    </source>
</evidence>
<evidence type="ECO:0000256" key="7">
    <source>
        <dbReference type="ARBA" id="ARBA00023065"/>
    </source>
</evidence>
<dbReference type="InterPro" id="IPR031334">
    <property type="entry name" value="Piezo_cap_dom"/>
</dbReference>
<sequence length="2511" mass="288897">MDKPGYWPTVCLQKILLPALLLIACCLRQNGLSCLYLILLFINPFVPVASSANVTNGGPGHYLIFNIIFPSLNLIAQVIFQLVLLSYKVYLDALVPPCNSFESVLRHIGLVSFKGLPVLSMIYLVTPEILLIISSVLIYSCCCFFNRTKPVDDNLLPIVLNANRDSTNHDSGSSTRRRFSILTMLGKYVCLFSLCMAGIIQPSLPGLLYFVFFLTCMTWWSYNQNLGRGFAKVCCILPVLLCLHTTSIFVYQTQWAQEYFPADSPIARYTGLVPLFKINCTTPAVTEMTHAPWTEFVNPVILVWLFFIICYETKMLLKPPTKHDGSEETSVDDVAVLAMEVTTNDNGNITSAESGDESRLNLARSVKSAPSVTFNAPLSEATPLIRGRESLYRKHGRGKSYIQDSQGSVIVSDEQEDIHRLEDVPEEGESDGGQGILELVLNGMMVIAQLITQSSYIRTNITMMAWSITYHGWMTFVLLLWASAMWMMPNQRRAMLRSSPFLVFYAMILLIIQYVYGMKVREVEIPEEIKGFNMKQIGFEKHPDYPVTPLFIKTMFTMMFWMTLRQYNREKWEASNAAALADMATPLQTGTPSPTEAQTKTSQFIQEIGQNLREFLIKYWIWVVAIFLFFIGISGERMTIFRIVYMALALIFVLTFQLSWMLWRKIMYGFWLTVIIYSMLILVLTYTYQFDYFPEYWDNYLHVNKKLQLDIGLQKFETTELFIRLLTPTFFVIITVIQLYYFHKDFLAISDIKSRGSSSIVRSSVTNRSRRRKESKSDEPMSDEAVPEIQADPEKPPGGTDKSDEKHRKLFSILGLKKVIIDMWHNIENVIELGWLFLELHMLSIIMITIFILAIYDVCALHFILIILAVVALAFGTNIRTVFAHIASVVASIFLLAKMVYQIEYIDHSDWNVDCDNTSLIANTTDNKTASDMLNYAKWLGFGKTTNETTLIDILDGYIVIILVVTLHTVVTTRQKYKRHLKGRSLGRPTIMFSRITYKDIDKDLVHCIKYLINYGFYRFGVEICLMAMVILISLRMDIVAVMYAFWLCILIRPNRLFLYRVWGLFRVFIALTVPLQYLIVIGLPPGLCFEFNWSSNELWQRAQEWLYLPDPNNPPSAKKIICDFVVLFLVCRQAVMFGIEKQHEADRFDYAGGTNRSIIDEIDKPDFVIAVPDFITYTNTILDVLKQKLLPMFIWFTLIIFFLAGTQRVNIFSLGYLIGSFIFFWQGNDLFLLHIKVILRWWKYLIVYNVTVILCKAALQIAGCIFINEILQANSCWFIESFGIGCIKKFRTHFPGDPKACVVPQGDAGLAWDGFCFAFLIMQRRLFNSYYFQHIVNETKAMAILASRGAELIQELSTKQIREQQEAERKILEKIKYKMDRIKASQQRVQGQGPEYREPANHHVAIRSGDYYMFEDMDEELDLIEEQKSESSDEAITDLPSVSKFLSDAMKTGIFSATEKAYKPKALQALGAVKRRSFDTFSRRPSVVAEVARFASLPDVHSATYDQDRQQWQSASHLPASDDTESAEPKPGPSTEGVDYIERDDGKRDGGEKSKDDKSDSDSDKEEKHEETKASCLMFMKFLWTLLVSILVSLTNMFNRFSKDYRFIMRILSVEKKLLKETSGFGQGVRAGSAMMWHPRPDIVCSKPKLSVESLEDLQTAKDKRNTEKWLIIQFIQSLCFALMSRSELVCYFMIFLNQIKSATLLSLPLPSMVFLWGTLTVPRPSKNFWISVIAYTQTVIVIKCLFQFKILSWDEQAPDNRPFFLPRIIGIERKPNYVTFDLALLLVVFIHRSVLKSLGLWKTTSEASSQTMLQLRQMESDANLFKSTEHKQNIRDRLKRFFSKEASVPTDVSEDLSESADGSRDRKSMLTIRYPVETPFECLPQIIPLTASKYFNPAKGFFKSLLEPSVRVTADVYAYMFFCDFFNLIVIIFGFAAFGSQQGDGGVAKYIEENRVPIPFLVMLILQFLLIIVDRTLYLRKYILGKIVFQFILVIGIHIWMFFVLPAVTERQFNAALPPQIWYMVKCFYLLLSAYQIRSGYPTRILGNFLCKSYNILNMYLFKLFMLVPFVFEIRALMDWIWTDTSMTLPDWLKMEDIFAHIFQLKCQRRMETEYPQARGEKKTASSKYIYGGGFLFGIFAVLWFPLVWFALGNTVGEPNLPYEVSVSVRIGGYQPIYSMSARNNSIHKLNEQHWERINSVYKRSRKAQTFLSSYSYQDVGVVQFSSHSTSIWTISPPDLGSLIKETQSENPMTIKMDWSALKISTNPEEPSQLNSGTEVVLMPDDPNRQNLVNLLQNKDEGKPLYLKSIFPKFIKVTNRGTINPIQMLMKTEDDGPDGDEFRNVRMDLHRLNSTGDEPTVMWWVIKEDCNDTIYKDILSKLPYEHTCDNLIMYTFNDKAFPPTFNFISGKGIIGMYTTFVIVVHSFIRGFFTGVSFRIMFDDMPYIDRVLQLCRDIYLVRESGELDLEEDLFAKLVFLYRSPETLIKWTRPPDEVPANEEEDIPPLEN</sequence>
<keyword evidence="6 11" id="KW-1133">Transmembrane helix</keyword>
<dbReference type="PANTHER" id="PTHR47049">
    <property type="entry name" value="PIEZO-TYPE MECHANOSENSITIVE ION CHANNEL HOMOLOG"/>
    <property type="match status" value="1"/>
</dbReference>
<gene>
    <name evidence="17" type="ORF">LSTR_LSTR002777</name>
</gene>
<comment type="similarity">
    <text evidence="2">Belongs to the PIEZO (TC 1.A.75) family.</text>
</comment>
<feature type="transmembrane region" description="Helical" evidence="11">
    <location>
        <begin position="206"/>
        <end position="222"/>
    </location>
</feature>
<evidence type="ECO:0000313" key="18">
    <source>
        <dbReference type="Proteomes" id="UP000291343"/>
    </source>
</evidence>
<dbReference type="InParanoid" id="A0A482WMB1"/>
<dbReference type="InterPro" id="IPR056770">
    <property type="entry name" value="Piezo_THU9_anchor"/>
</dbReference>
<evidence type="ECO:0000313" key="17">
    <source>
        <dbReference type="EMBL" id="RZF34695.1"/>
    </source>
</evidence>
<dbReference type="Proteomes" id="UP000291343">
    <property type="component" value="Unassembled WGS sequence"/>
</dbReference>
<feature type="transmembrane region" description="Helical" evidence="11">
    <location>
        <begin position="1190"/>
        <end position="1206"/>
    </location>
</feature>
<dbReference type="EMBL" id="QKKF02030719">
    <property type="protein sequence ID" value="RZF34695.1"/>
    <property type="molecule type" value="Genomic_DNA"/>
</dbReference>
<dbReference type="FunCoup" id="A0A482WMB1">
    <property type="interactions" value="315"/>
</dbReference>
<feature type="transmembrane region" description="Helical" evidence="11">
    <location>
        <begin position="2059"/>
        <end position="2080"/>
    </location>
</feature>
<evidence type="ECO:0000256" key="10">
    <source>
        <dbReference type="SAM" id="MobiDB-lite"/>
    </source>
</evidence>
<dbReference type="OrthoDB" id="303066at2759"/>
<feature type="transmembrane region" description="Helical" evidence="11">
    <location>
        <begin position="1058"/>
        <end position="1081"/>
    </location>
</feature>
<dbReference type="GO" id="GO:0008381">
    <property type="term" value="F:mechanosensitive monoatomic ion channel activity"/>
    <property type="evidence" value="ECO:0007669"/>
    <property type="project" value="InterPro"/>
</dbReference>
<feature type="transmembrane region" description="Helical" evidence="11">
    <location>
        <begin position="2131"/>
        <end position="2154"/>
    </location>
</feature>
<keyword evidence="7" id="KW-0406">Ion transport</keyword>
<comment type="subcellular location">
    <subcellularLocation>
        <location evidence="1">Cell membrane</location>
        <topology evidence="1">Multi-pass membrane protein</topology>
    </subcellularLocation>
</comment>
<feature type="region of interest" description="Disordered" evidence="10">
    <location>
        <begin position="763"/>
        <end position="805"/>
    </location>
</feature>
<dbReference type="STRING" id="195883.A0A482WMB1"/>
<feature type="domain" description="Piezo TM1-24" evidence="15">
    <location>
        <begin position="28"/>
        <end position="747"/>
    </location>
</feature>